<reference evidence="2" key="1">
    <citation type="submission" date="2020-09" db="EMBL/GenBank/DDBJ databases">
        <title>Brevundimonas sp. LVF2 isolated from a puddle in Goettingen, Germany.</title>
        <authorList>
            <person name="Friedrich I."/>
            <person name="Klassen A."/>
            <person name="Hannes N."/>
            <person name="Schneider D."/>
            <person name="Hertel R."/>
            <person name="Daniel R."/>
        </authorList>
    </citation>
    <scope>NUCLEOTIDE SEQUENCE</scope>
    <source>
        <strain evidence="2">LVF2</strain>
    </source>
</reference>
<dbReference type="KEGG" id="bgoe:IFJ75_06700"/>
<proteinExistence type="predicted"/>
<evidence type="ECO:0000313" key="3">
    <source>
        <dbReference type="Proteomes" id="UP000663918"/>
    </source>
</evidence>
<keyword evidence="3" id="KW-1185">Reference proteome</keyword>
<feature type="transmembrane region" description="Helical" evidence="1">
    <location>
        <begin position="43"/>
        <end position="61"/>
    </location>
</feature>
<evidence type="ECO:0000313" key="2">
    <source>
        <dbReference type="EMBL" id="QTC92554.1"/>
    </source>
</evidence>
<protein>
    <submittedName>
        <fullName evidence="2">Uncharacterized protein</fullName>
    </submittedName>
</protein>
<sequence>MSTDAAPAWSLLFRIGLFAAFADVALLTTLTAGPLPLSANPVWLTYVAVVVGIALIALVLRRTGRLQLAAIVIAAELVPLAFWCVLFIGMTNGIDVLERLSPNPPSVAAPRPTD</sequence>
<keyword evidence="1" id="KW-0812">Transmembrane</keyword>
<name>A0A975C4Y3_9CAUL</name>
<gene>
    <name evidence="2" type="ORF">IFJ75_06700</name>
</gene>
<dbReference type="AlphaFoldDB" id="A0A975C4Y3"/>
<feature type="transmembrane region" description="Helical" evidence="1">
    <location>
        <begin position="68"/>
        <end position="90"/>
    </location>
</feature>
<keyword evidence="1" id="KW-1133">Transmembrane helix</keyword>
<feature type="transmembrane region" description="Helical" evidence="1">
    <location>
        <begin position="12"/>
        <end position="31"/>
    </location>
</feature>
<accession>A0A975C4Y3</accession>
<dbReference type="RefSeq" id="WP_207931834.1">
    <property type="nucleotide sequence ID" value="NZ_CP062222.1"/>
</dbReference>
<evidence type="ECO:0000256" key="1">
    <source>
        <dbReference type="SAM" id="Phobius"/>
    </source>
</evidence>
<dbReference type="EMBL" id="CP062222">
    <property type="protein sequence ID" value="QTC92554.1"/>
    <property type="molecule type" value="Genomic_DNA"/>
</dbReference>
<keyword evidence="1" id="KW-0472">Membrane</keyword>
<dbReference type="Proteomes" id="UP000663918">
    <property type="component" value="Chromosome"/>
</dbReference>
<organism evidence="2 3">
    <name type="scientific">Brevundimonas goettingensis</name>
    <dbReference type="NCBI Taxonomy" id="2774190"/>
    <lineage>
        <taxon>Bacteria</taxon>
        <taxon>Pseudomonadati</taxon>
        <taxon>Pseudomonadota</taxon>
        <taxon>Alphaproteobacteria</taxon>
        <taxon>Caulobacterales</taxon>
        <taxon>Caulobacteraceae</taxon>
        <taxon>Brevundimonas</taxon>
    </lineage>
</organism>